<dbReference type="EMBL" id="NGMM01000002">
    <property type="protein sequence ID" value="OTP17511.1"/>
    <property type="molecule type" value="Genomic_DNA"/>
</dbReference>
<dbReference type="OrthoDB" id="2211832at2"/>
<evidence type="ECO:0000256" key="1">
    <source>
        <dbReference type="ARBA" id="ARBA00023125"/>
    </source>
</evidence>
<protein>
    <recommendedName>
        <fullName evidence="2">AraC-type arabinose-binding/dimerisation domain-containing protein</fullName>
    </recommendedName>
</protein>
<dbReference type="Pfam" id="PF02311">
    <property type="entry name" value="AraC_binding"/>
    <property type="match status" value="1"/>
</dbReference>
<keyword evidence="1" id="KW-0238">DNA-binding</keyword>
<dbReference type="GO" id="GO:0003677">
    <property type="term" value="F:DNA binding"/>
    <property type="evidence" value="ECO:0007669"/>
    <property type="project" value="UniProtKB-KW"/>
</dbReference>
<dbReference type="GO" id="GO:0006355">
    <property type="term" value="P:regulation of DNA-templated transcription"/>
    <property type="evidence" value="ECO:0007669"/>
    <property type="project" value="InterPro"/>
</dbReference>
<comment type="caution">
    <text evidence="3">The sequence shown here is derived from an EMBL/GenBank/DDBJ whole genome shotgun (WGS) entry which is preliminary data.</text>
</comment>
<organism evidence="3">
    <name type="scientific">Candidatus Enterococcus clewellii</name>
    <dbReference type="NCBI Taxonomy" id="1834193"/>
    <lineage>
        <taxon>Bacteria</taxon>
        <taxon>Bacillati</taxon>
        <taxon>Bacillota</taxon>
        <taxon>Bacilli</taxon>
        <taxon>Lactobacillales</taxon>
        <taxon>Enterococcaceae</taxon>
        <taxon>Enterococcus</taxon>
    </lineage>
</organism>
<proteinExistence type="predicted"/>
<dbReference type="SUPFAM" id="SSF51215">
    <property type="entry name" value="Regulatory protein AraC"/>
    <property type="match status" value="1"/>
</dbReference>
<evidence type="ECO:0000259" key="2">
    <source>
        <dbReference type="Pfam" id="PF02311"/>
    </source>
</evidence>
<sequence>MSEPQYIVEHFSNRVFCSYAKTKFLSNEMFHMHNYYEMNLFLKGDMTFFIDDIKIQPVRGTLFLIDSTQVHGPKLLSQNEYERAIVHFDPKLALHLSVSQTDLLHCFSNFDGRTSKYVILDEKEIALFSELTKEIEKMGQASTFFGKEVLVNAYLAQLLVVANRHADEGIQLDNSVEHSEMIRNILTSVSYTHLDVYKRQALCGMFTLFQADQAEATVVDTNVVTKAVKGFGDSPDAPSYEKTTRIYFFNVSWAPTKLGFGDIKNGYLYMGALERQQYMPLSSGPGYVTYSGTMNAVKKLF</sequence>
<feature type="domain" description="AraC-type arabinose-binding/dimerisation" evidence="2">
    <location>
        <begin position="31"/>
        <end position="118"/>
    </location>
</feature>
<dbReference type="AlphaFoldDB" id="A0A242K8L5"/>
<evidence type="ECO:0000313" key="3">
    <source>
        <dbReference type="EMBL" id="OTP17511.1"/>
    </source>
</evidence>
<dbReference type="InterPro" id="IPR037923">
    <property type="entry name" value="HTH-like"/>
</dbReference>
<name>A0A242K8L5_9ENTE</name>
<dbReference type="InterPro" id="IPR003313">
    <property type="entry name" value="AraC-bd"/>
</dbReference>
<accession>A0A242K8L5</accession>
<gene>
    <name evidence="3" type="ORF">A5888_001649</name>
</gene>
<reference evidence="3" key="1">
    <citation type="submission" date="2017-05" db="EMBL/GenBank/DDBJ databases">
        <title>The Genome Sequence of Enterococcus sp. 9E7_DIV0242.</title>
        <authorList>
            <consortium name="The Broad Institute Genomics Platform"/>
            <consortium name="The Broad Institute Genomic Center for Infectious Diseases"/>
            <person name="Earl A."/>
            <person name="Manson A."/>
            <person name="Schwartman J."/>
            <person name="Gilmore M."/>
            <person name="Abouelleil A."/>
            <person name="Cao P."/>
            <person name="Chapman S."/>
            <person name="Cusick C."/>
            <person name="Shea T."/>
            <person name="Young S."/>
            <person name="Neafsey D."/>
            <person name="Nusbaum C."/>
            <person name="Birren B."/>
        </authorList>
    </citation>
    <scope>NUCLEOTIDE SEQUENCE [LARGE SCALE GENOMIC DNA]</scope>
    <source>
        <strain evidence="3">9E7_DIV0242</strain>
    </source>
</reference>